<gene>
    <name evidence="1" type="ORF">Cha6605_3365</name>
</gene>
<protein>
    <submittedName>
        <fullName evidence="1">Uncharacterized protein</fullName>
    </submittedName>
</protein>
<evidence type="ECO:0000313" key="2">
    <source>
        <dbReference type="Proteomes" id="UP000010366"/>
    </source>
</evidence>
<dbReference type="STRING" id="1173020.Cha6605_3365"/>
<dbReference type="eggNOG" id="ENOG5032TU1">
    <property type="taxonomic scope" value="Bacteria"/>
</dbReference>
<reference evidence="1 2" key="1">
    <citation type="submission" date="2012-05" db="EMBL/GenBank/DDBJ databases">
        <title>Finished chromosome of genome of Chamaesiphon sp. PCC 6605.</title>
        <authorList>
            <consortium name="US DOE Joint Genome Institute"/>
            <person name="Gugger M."/>
            <person name="Coursin T."/>
            <person name="Rippka R."/>
            <person name="Tandeau De Marsac N."/>
            <person name="Huntemann M."/>
            <person name="Wei C.-L."/>
            <person name="Han J."/>
            <person name="Detter J.C."/>
            <person name="Han C."/>
            <person name="Tapia R."/>
            <person name="Chen A."/>
            <person name="Kyrpides N."/>
            <person name="Mavromatis K."/>
            <person name="Markowitz V."/>
            <person name="Szeto E."/>
            <person name="Ivanova N."/>
            <person name="Pagani I."/>
            <person name="Pati A."/>
            <person name="Goodwin L."/>
            <person name="Nordberg H.P."/>
            <person name="Cantor M.N."/>
            <person name="Hua S.X."/>
            <person name="Woyke T."/>
            <person name="Kerfeld C.A."/>
        </authorList>
    </citation>
    <scope>NUCLEOTIDE SEQUENCE [LARGE SCALE GENOMIC DNA]</scope>
    <source>
        <strain evidence="2">ATCC 27169 / PCC 6605</strain>
    </source>
</reference>
<dbReference type="PATRIC" id="fig|1173020.3.peg.3863"/>
<dbReference type="RefSeq" id="WP_015160502.1">
    <property type="nucleotide sequence ID" value="NC_019697.1"/>
</dbReference>
<accession>K9UGY9</accession>
<dbReference type="Proteomes" id="UP000010366">
    <property type="component" value="Chromosome"/>
</dbReference>
<sequence>MSRYTCHYSVNLQSSNLRSSLRKLMEVCGLETIYDLDDYLMAREIPGRVSFAKLVTTEVLIDTTHATPTHVKLSFVVKNEELPLKSNNHCRQIFDLLRSTIDRDFDWQPLNAGQSTATLLASKSQSDRFNKADLHAKTTPRQTMMN</sequence>
<dbReference type="AlphaFoldDB" id="K9UGY9"/>
<evidence type="ECO:0000313" key="1">
    <source>
        <dbReference type="EMBL" id="AFY94367.1"/>
    </source>
</evidence>
<dbReference type="HOGENOM" id="CLU_148524_0_0_3"/>
<proteinExistence type="predicted"/>
<dbReference type="EMBL" id="CP003600">
    <property type="protein sequence ID" value="AFY94367.1"/>
    <property type="molecule type" value="Genomic_DNA"/>
</dbReference>
<organism evidence="1 2">
    <name type="scientific">Chamaesiphon minutus (strain ATCC 27169 / PCC 6605)</name>
    <dbReference type="NCBI Taxonomy" id="1173020"/>
    <lineage>
        <taxon>Bacteria</taxon>
        <taxon>Bacillati</taxon>
        <taxon>Cyanobacteriota</taxon>
        <taxon>Cyanophyceae</taxon>
        <taxon>Gomontiellales</taxon>
        <taxon>Chamaesiphonaceae</taxon>
        <taxon>Chamaesiphon</taxon>
    </lineage>
</organism>
<keyword evidence="2" id="KW-1185">Reference proteome</keyword>
<dbReference type="KEGG" id="cmp:Cha6605_3365"/>
<name>K9UGY9_CHAP6</name>